<organism evidence="1 2">
    <name type="scientific">Trametes pubescens</name>
    <name type="common">White-rot fungus</name>
    <dbReference type="NCBI Taxonomy" id="154538"/>
    <lineage>
        <taxon>Eukaryota</taxon>
        <taxon>Fungi</taxon>
        <taxon>Dikarya</taxon>
        <taxon>Basidiomycota</taxon>
        <taxon>Agaricomycotina</taxon>
        <taxon>Agaricomycetes</taxon>
        <taxon>Polyporales</taxon>
        <taxon>Polyporaceae</taxon>
        <taxon>Trametes</taxon>
    </lineage>
</organism>
<evidence type="ECO:0008006" key="3">
    <source>
        <dbReference type="Google" id="ProtNLM"/>
    </source>
</evidence>
<dbReference type="OrthoDB" id="2802434at2759"/>
<proteinExistence type="predicted"/>
<sequence length="315" mass="35625">MLNLIRLKTLRSVSVRLFDDVEWPSRRPTSNADAPEPSSLEHLELFSSPQAYVAFSMATTLPHAISLKLWFEDDLPNHLIGNFFRSIRTQCSTDTLQHINIQEFARRPNEVANDITILPTHLRPLLEFKRLDYVFVDIPVRWALDDGFCADAAKAWPYLKRFSTGGIGILNVLDVSPTLRTLPQFAVHCPKLEDIGLDFDGTLWEDEAAFNADDSRAEIYGVLAERASTSVVSRIHVGDSPILAPEYIAAFLARIFPCLQLIHAGPFVDREMQDRWNAVQRLLPLFKRIRKDEHLRLTQDLSTMGASGVEEVAST</sequence>
<dbReference type="EMBL" id="MNAD01000762">
    <property type="protein sequence ID" value="OJT10639.1"/>
    <property type="molecule type" value="Genomic_DNA"/>
</dbReference>
<evidence type="ECO:0000313" key="1">
    <source>
        <dbReference type="EMBL" id="OJT10639.1"/>
    </source>
</evidence>
<gene>
    <name evidence="1" type="ORF">TRAPUB_12833</name>
</gene>
<protein>
    <recommendedName>
        <fullName evidence="3">F-box domain-containing protein</fullName>
    </recommendedName>
</protein>
<evidence type="ECO:0000313" key="2">
    <source>
        <dbReference type="Proteomes" id="UP000184267"/>
    </source>
</evidence>
<dbReference type="Proteomes" id="UP000184267">
    <property type="component" value="Unassembled WGS sequence"/>
</dbReference>
<accession>A0A1M2VSP9</accession>
<reference evidence="1 2" key="1">
    <citation type="submission" date="2016-10" db="EMBL/GenBank/DDBJ databases">
        <title>Genome sequence of the basidiomycete white-rot fungus Trametes pubescens.</title>
        <authorList>
            <person name="Makela M.R."/>
            <person name="Granchi Z."/>
            <person name="Peng M."/>
            <person name="De Vries R.P."/>
            <person name="Grigoriev I."/>
            <person name="Riley R."/>
            <person name="Hilden K."/>
        </authorList>
    </citation>
    <scope>NUCLEOTIDE SEQUENCE [LARGE SCALE GENOMIC DNA]</scope>
    <source>
        <strain evidence="1 2">FBCC735</strain>
    </source>
</reference>
<dbReference type="AlphaFoldDB" id="A0A1M2VSP9"/>
<dbReference type="STRING" id="154538.A0A1M2VSP9"/>
<keyword evidence="2" id="KW-1185">Reference proteome</keyword>
<name>A0A1M2VSP9_TRAPU</name>
<comment type="caution">
    <text evidence="1">The sequence shown here is derived from an EMBL/GenBank/DDBJ whole genome shotgun (WGS) entry which is preliminary data.</text>
</comment>